<proteinExistence type="predicted"/>
<evidence type="ECO:0000256" key="5">
    <source>
        <dbReference type="ARBA" id="ARBA00023237"/>
    </source>
</evidence>
<keyword evidence="3" id="KW-0812">Transmembrane</keyword>
<evidence type="ECO:0000256" key="2">
    <source>
        <dbReference type="ARBA" id="ARBA00022452"/>
    </source>
</evidence>
<keyword evidence="2" id="KW-1134">Transmembrane beta strand</keyword>
<reference evidence="9" key="1">
    <citation type="submission" date="2014-07" db="EMBL/GenBank/DDBJ databases">
        <authorList>
            <person name="Hornung V.Bastian."/>
        </authorList>
    </citation>
    <scope>NUCLEOTIDE SEQUENCE</scope>
    <source>
        <strain evidence="9">PCE-S</strain>
    </source>
</reference>
<evidence type="ECO:0000313" key="9">
    <source>
        <dbReference type="EMBL" id="CDX03422.1"/>
    </source>
</evidence>
<dbReference type="PANTHER" id="PTHR30026">
    <property type="entry name" value="OUTER MEMBRANE PROTEIN TOLC"/>
    <property type="match status" value="1"/>
</dbReference>
<sequence>MNKKYVKLLTFVLAASLIFTTNNILAQDGQTPSGKAATDGAGSSEPAQTSGATEPAEAAETPGEAVDTPAATEQGALRLSLEDALDLIETGNSSLKLVDSKLLIYEKQYEQALARSQARYSEVDEDSAKRNKLNHKRALWTLENAKHDRENQVKDLKIQISNQYQNILALQKQVENLKTQLNNVNTYIDQLNLQIDLGLAVESQRYALNAQKSSLEAGLKATQNTITSSLIALKRDLSIDLNREVVLTSDLTAYKKFESAKFEEQLAQAIANDYDIQKYEQDIELTDIEYDIAFDYSNNLTADQLQISIEDKKATLETLPVTKEVALRTAYNNLRSLENSVQAAQLGVEADKINIEILQKKIEVGISSSIEMIELQNKLLNDQYTLLQNINNYMSAAAGLRNSLEVTSTQK</sequence>
<feature type="compositionally biased region" description="Low complexity" evidence="7">
    <location>
        <begin position="51"/>
        <end position="65"/>
    </location>
</feature>
<dbReference type="PATRIC" id="fig|49338.4.peg.3799"/>
<keyword evidence="6" id="KW-0175">Coiled coil</keyword>
<dbReference type="GO" id="GO:1990281">
    <property type="term" value="C:efflux pump complex"/>
    <property type="evidence" value="ECO:0007669"/>
    <property type="project" value="TreeGrafter"/>
</dbReference>
<feature type="region of interest" description="Disordered" evidence="7">
    <location>
        <begin position="28"/>
        <end position="70"/>
    </location>
</feature>
<evidence type="ECO:0000256" key="8">
    <source>
        <dbReference type="SAM" id="SignalP"/>
    </source>
</evidence>
<evidence type="ECO:0000256" key="4">
    <source>
        <dbReference type="ARBA" id="ARBA00023136"/>
    </source>
</evidence>
<dbReference type="GO" id="GO:0009279">
    <property type="term" value="C:cell outer membrane"/>
    <property type="evidence" value="ECO:0007669"/>
    <property type="project" value="UniProtKB-SubCell"/>
</dbReference>
<protein>
    <submittedName>
        <fullName evidence="9">Outer membrane efflux protein</fullName>
    </submittedName>
</protein>
<dbReference type="GO" id="GO:0015288">
    <property type="term" value="F:porin activity"/>
    <property type="evidence" value="ECO:0007669"/>
    <property type="project" value="TreeGrafter"/>
</dbReference>
<dbReference type="EMBL" id="LK996017">
    <property type="protein sequence ID" value="CDX03422.1"/>
    <property type="molecule type" value="Genomic_DNA"/>
</dbReference>
<keyword evidence="8" id="KW-0732">Signal</keyword>
<comment type="subcellular location">
    <subcellularLocation>
        <location evidence="1">Cell outer membrane</location>
    </subcellularLocation>
</comment>
<feature type="signal peptide" evidence="8">
    <location>
        <begin position="1"/>
        <end position="26"/>
    </location>
</feature>
<name>A0A098B4Y4_DESHA</name>
<accession>A0A098B4Y4</accession>
<dbReference type="AlphaFoldDB" id="A0A098B4Y4"/>
<dbReference type="Gene3D" id="1.20.1600.10">
    <property type="entry name" value="Outer membrane efflux proteins (OEP)"/>
    <property type="match status" value="2"/>
</dbReference>
<keyword evidence="5" id="KW-0998">Cell outer membrane</keyword>
<feature type="chain" id="PRO_5001932763" evidence="8">
    <location>
        <begin position="27"/>
        <end position="411"/>
    </location>
</feature>
<dbReference type="PANTHER" id="PTHR30026:SF20">
    <property type="entry name" value="OUTER MEMBRANE PROTEIN TOLC"/>
    <property type="match status" value="1"/>
</dbReference>
<keyword evidence="4" id="KW-0472">Membrane</keyword>
<dbReference type="InterPro" id="IPR051906">
    <property type="entry name" value="TolC-like"/>
</dbReference>
<evidence type="ECO:0000256" key="6">
    <source>
        <dbReference type="SAM" id="Coils"/>
    </source>
</evidence>
<gene>
    <name evidence="9" type="ORF">DPCES_3536</name>
</gene>
<evidence type="ECO:0000256" key="1">
    <source>
        <dbReference type="ARBA" id="ARBA00004442"/>
    </source>
</evidence>
<dbReference type="SUPFAM" id="SSF56954">
    <property type="entry name" value="Outer membrane efflux proteins (OEP)"/>
    <property type="match status" value="1"/>
</dbReference>
<dbReference type="RefSeq" id="WP_245281024.1">
    <property type="nucleotide sequence ID" value="NZ_LK996017.1"/>
</dbReference>
<feature type="coiled-coil region" evidence="6">
    <location>
        <begin position="153"/>
        <end position="194"/>
    </location>
</feature>
<evidence type="ECO:0000256" key="7">
    <source>
        <dbReference type="SAM" id="MobiDB-lite"/>
    </source>
</evidence>
<evidence type="ECO:0000256" key="3">
    <source>
        <dbReference type="ARBA" id="ARBA00022692"/>
    </source>
</evidence>
<organism evidence="9">
    <name type="scientific">Desulfitobacterium hafniense</name>
    <name type="common">Desulfitobacterium frappieri</name>
    <dbReference type="NCBI Taxonomy" id="49338"/>
    <lineage>
        <taxon>Bacteria</taxon>
        <taxon>Bacillati</taxon>
        <taxon>Bacillota</taxon>
        <taxon>Clostridia</taxon>
        <taxon>Eubacteriales</taxon>
        <taxon>Desulfitobacteriaceae</taxon>
        <taxon>Desulfitobacterium</taxon>
    </lineage>
</organism>
<dbReference type="GO" id="GO:0015562">
    <property type="term" value="F:efflux transmembrane transporter activity"/>
    <property type="evidence" value="ECO:0007669"/>
    <property type="project" value="InterPro"/>
</dbReference>